<accession>A0A1S9P7H5</accession>
<name>A0A1S9P7H5_9SPHI</name>
<keyword evidence="2" id="KW-1133">Transmembrane helix</keyword>
<feature type="region of interest" description="Disordered" evidence="1">
    <location>
        <begin position="1"/>
        <end position="25"/>
    </location>
</feature>
<evidence type="ECO:0000313" key="3">
    <source>
        <dbReference type="EMBL" id="OOQ56889.1"/>
    </source>
</evidence>
<evidence type="ECO:0000256" key="1">
    <source>
        <dbReference type="SAM" id="MobiDB-lite"/>
    </source>
</evidence>
<evidence type="ECO:0000256" key="2">
    <source>
        <dbReference type="SAM" id="Phobius"/>
    </source>
</evidence>
<dbReference type="STRING" id="1792845.BC343_18095"/>
<proteinExistence type="predicted"/>
<protein>
    <submittedName>
        <fullName evidence="3">Uncharacterized protein</fullName>
    </submittedName>
</protein>
<keyword evidence="4" id="KW-1185">Reference proteome</keyword>
<dbReference type="AlphaFoldDB" id="A0A1S9P7H5"/>
<gene>
    <name evidence="3" type="ORF">BC343_18095</name>
</gene>
<comment type="caution">
    <text evidence="3">The sequence shown here is derived from an EMBL/GenBank/DDBJ whole genome shotgun (WGS) entry which is preliminary data.</text>
</comment>
<sequence length="324" mass="36254">MPRNHNPNDDGQVPGRTAPKKRKSAPIINLTVNTGANQVEDEYTNRTPTEHQGNDIKVNVVNAPDDNSLQIEANKIATTANKISNNANYLNAGLFLLTIILAGISIWQGVLTRRSIEVANKTFLADSSNNERVYIRDSLNKIQSDIADAAKLKRDTDFVNKQKKGIDAQIRALQETQNQFKIANEPYLQLTEVRIDSAIIGKPYYIKYTLANLGNYPVKILNTDFYSAIRVTDAGIKTIKSNNEKSLAGDYIVKGNAIVFIDQTSKIVTQENINKILGDGYFWTSGIIKYQNLVSHQIKSYKFNIKIKLNGVFTSTYNLNRVVK</sequence>
<dbReference type="RefSeq" id="WP_078351306.1">
    <property type="nucleotide sequence ID" value="NZ_MBTF01000038.1"/>
</dbReference>
<dbReference type="OrthoDB" id="9845776at2"/>
<dbReference type="Proteomes" id="UP000189739">
    <property type="component" value="Unassembled WGS sequence"/>
</dbReference>
<organism evidence="3 4">
    <name type="scientific">Mucilaginibacter pedocola</name>
    <dbReference type="NCBI Taxonomy" id="1792845"/>
    <lineage>
        <taxon>Bacteria</taxon>
        <taxon>Pseudomonadati</taxon>
        <taxon>Bacteroidota</taxon>
        <taxon>Sphingobacteriia</taxon>
        <taxon>Sphingobacteriales</taxon>
        <taxon>Sphingobacteriaceae</taxon>
        <taxon>Mucilaginibacter</taxon>
    </lineage>
</organism>
<evidence type="ECO:0000313" key="4">
    <source>
        <dbReference type="Proteomes" id="UP000189739"/>
    </source>
</evidence>
<reference evidence="3 4" key="1">
    <citation type="submission" date="2016-07" db="EMBL/GenBank/DDBJ databases">
        <title>Genomic analysis of zinc-resistant bacterium Mucilaginibacter pedocola TBZ30.</title>
        <authorList>
            <person name="Huang J."/>
            <person name="Tang J."/>
        </authorList>
    </citation>
    <scope>NUCLEOTIDE SEQUENCE [LARGE SCALE GENOMIC DNA]</scope>
    <source>
        <strain evidence="3 4">TBZ30</strain>
    </source>
</reference>
<keyword evidence="2" id="KW-0472">Membrane</keyword>
<keyword evidence="2" id="KW-0812">Transmembrane</keyword>
<feature type="transmembrane region" description="Helical" evidence="2">
    <location>
        <begin position="89"/>
        <end position="111"/>
    </location>
</feature>
<dbReference type="EMBL" id="MBTF01000038">
    <property type="protein sequence ID" value="OOQ56889.1"/>
    <property type="molecule type" value="Genomic_DNA"/>
</dbReference>